<keyword evidence="1" id="KW-0812">Transmembrane</keyword>
<reference evidence="2 3" key="1">
    <citation type="submission" date="2021-06" db="EMBL/GenBank/DDBJ databases">
        <title>Caerostris darwini draft genome.</title>
        <authorList>
            <person name="Kono N."/>
            <person name="Arakawa K."/>
        </authorList>
    </citation>
    <scope>NUCLEOTIDE SEQUENCE [LARGE SCALE GENOMIC DNA]</scope>
</reference>
<proteinExistence type="predicted"/>
<organism evidence="2 3">
    <name type="scientific">Caerostris darwini</name>
    <dbReference type="NCBI Taxonomy" id="1538125"/>
    <lineage>
        <taxon>Eukaryota</taxon>
        <taxon>Metazoa</taxon>
        <taxon>Ecdysozoa</taxon>
        <taxon>Arthropoda</taxon>
        <taxon>Chelicerata</taxon>
        <taxon>Arachnida</taxon>
        <taxon>Araneae</taxon>
        <taxon>Araneomorphae</taxon>
        <taxon>Entelegynae</taxon>
        <taxon>Araneoidea</taxon>
        <taxon>Araneidae</taxon>
        <taxon>Caerostris</taxon>
    </lineage>
</organism>
<dbReference type="EMBL" id="BPLQ01009118">
    <property type="protein sequence ID" value="GIY41848.1"/>
    <property type="molecule type" value="Genomic_DNA"/>
</dbReference>
<gene>
    <name evidence="2" type="ORF">CDAR_484141</name>
</gene>
<feature type="transmembrane region" description="Helical" evidence="1">
    <location>
        <begin position="65"/>
        <end position="84"/>
    </location>
</feature>
<keyword evidence="1" id="KW-1133">Transmembrane helix</keyword>
<evidence type="ECO:0000313" key="2">
    <source>
        <dbReference type="EMBL" id="GIY41848.1"/>
    </source>
</evidence>
<dbReference type="AlphaFoldDB" id="A0AAV4T5I0"/>
<name>A0AAV4T5I0_9ARAC</name>
<dbReference type="Proteomes" id="UP001054837">
    <property type="component" value="Unassembled WGS sequence"/>
</dbReference>
<evidence type="ECO:0000256" key="1">
    <source>
        <dbReference type="SAM" id="Phobius"/>
    </source>
</evidence>
<keyword evidence="3" id="KW-1185">Reference proteome</keyword>
<accession>A0AAV4T5I0</accession>
<keyword evidence="1" id="KW-0472">Membrane</keyword>
<comment type="caution">
    <text evidence="2">The sequence shown here is derived from an EMBL/GenBank/DDBJ whole genome shotgun (WGS) entry which is preliminary data.</text>
</comment>
<sequence>MRGTGPNLEADGNSPQHLLPSLRYEEECSCRRGDGAGSVPCKKKYWISLVAHLLSASRFLTSERIVLFIIIFSLIPQFTLLATFPPGKKKTLEG</sequence>
<evidence type="ECO:0000313" key="3">
    <source>
        <dbReference type="Proteomes" id="UP001054837"/>
    </source>
</evidence>
<protein>
    <submittedName>
        <fullName evidence="2">Uncharacterized protein</fullName>
    </submittedName>
</protein>